<dbReference type="AlphaFoldDB" id="A0A498IJH0"/>
<comment type="caution">
    <text evidence="1">The sequence shown here is derived from an EMBL/GenBank/DDBJ whole genome shotgun (WGS) entry which is preliminary data.</text>
</comment>
<evidence type="ECO:0000313" key="2">
    <source>
        <dbReference type="Proteomes" id="UP000290289"/>
    </source>
</evidence>
<keyword evidence="2" id="KW-1185">Reference proteome</keyword>
<reference evidence="1 2" key="1">
    <citation type="submission" date="2018-10" db="EMBL/GenBank/DDBJ databases">
        <title>A high-quality apple genome assembly.</title>
        <authorList>
            <person name="Hu J."/>
        </authorList>
    </citation>
    <scope>NUCLEOTIDE SEQUENCE [LARGE SCALE GENOMIC DNA]</scope>
    <source>
        <strain evidence="2">cv. HFTH1</strain>
        <tissue evidence="1">Young leaf</tissue>
    </source>
</reference>
<proteinExistence type="predicted"/>
<evidence type="ECO:0008006" key="3">
    <source>
        <dbReference type="Google" id="ProtNLM"/>
    </source>
</evidence>
<organism evidence="1 2">
    <name type="scientific">Malus domestica</name>
    <name type="common">Apple</name>
    <name type="synonym">Pyrus malus</name>
    <dbReference type="NCBI Taxonomy" id="3750"/>
    <lineage>
        <taxon>Eukaryota</taxon>
        <taxon>Viridiplantae</taxon>
        <taxon>Streptophyta</taxon>
        <taxon>Embryophyta</taxon>
        <taxon>Tracheophyta</taxon>
        <taxon>Spermatophyta</taxon>
        <taxon>Magnoliopsida</taxon>
        <taxon>eudicotyledons</taxon>
        <taxon>Gunneridae</taxon>
        <taxon>Pentapetalae</taxon>
        <taxon>rosids</taxon>
        <taxon>fabids</taxon>
        <taxon>Rosales</taxon>
        <taxon>Rosaceae</taxon>
        <taxon>Amygdaloideae</taxon>
        <taxon>Maleae</taxon>
        <taxon>Malus</taxon>
    </lineage>
</organism>
<dbReference type="EMBL" id="RDQH01000337">
    <property type="protein sequence ID" value="RXH83708.1"/>
    <property type="molecule type" value="Genomic_DNA"/>
</dbReference>
<accession>A0A498IJH0</accession>
<evidence type="ECO:0000313" key="1">
    <source>
        <dbReference type="EMBL" id="RXH83708.1"/>
    </source>
</evidence>
<protein>
    <recommendedName>
        <fullName evidence="3">Reverse transcriptase zinc-binding domain-containing protein</fullName>
    </recommendedName>
</protein>
<dbReference type="Proteomes" id="UP000290289">
    <property type="component" value="Chromosome 11"/>
</dbReference>
<gene>
    <name evidence="1" type="ORF">DVH24_005961</name>
</gene>
<sequence length="118" mass="13997">MYLQRLRCAASFETAQHALRECHFAHAVWFASPLGVGRGDIRGAFMKDWLHSIVESKGVDFDVVLMLLWTLWTERNKLVWEGKGIKLLFRVSIYFSIFLSHRRQPIYIHTQSLYYKEY</sequence>
<name>A0A498IJH0_MALDO</name>